<proteinExistence type="predicted"/>
<dbReference type="PANTHER" id="PTHR31490:SF1">
    <property type="entry name" value="ENDO-1,4-BETA-XYLANASE 1"/>
    <property type="match status" value="1"/>
</dbReference>
<dbReference type="InterPro" id="IPR044846">
    <property type="entry name" value="GH10"/>
</dbReference>
<accession>A0AAE0CQU2</accession>
<dbReference type="AlphaFoldDB" id="A0AAE0CQU2"/>
<dbReference type="PANTHER" id="PTHR31490">
    <property type="entry name" value="GLYCOSYL HYDROLASE"/>
    <property type="match status" value="1"/>
</dbReference>
<dbReference type="GO" id="GO:0005975">
    <property type="term" value="P:carbohydrate metabolic process"/>
    <property type="evidence" value="ECO:0007669"/>
    <property type="project" value="InterPro"/>
</dbReference>
<reference evidence="1" key="1">
    <citation type="journal article" date="2023" name="Plant J.">
        <title>Genome sequences and population genomics provide insights into the demographic history, inbreeding, and mutation load of two 'living fossil' tree species of Dipteronia.</title>
        <authorList>
            <person name="Feng Y."/>
            <person name="Comes H.P."/>
            <person name="Chen J."/>
            <person name="Zhu S."/>
            <person name="Lu R."/>
            <person name="Zhang X."/>
            <person name="Li P."/>
            <person name="Qiu J."/>
            <person name="Olsen K.M."/>
            <person name="Qiu Y."/>
        </authorList>
    </citation>
    <scope>NUCLEOTIDE SEQUENCE</scope>
    <source>
        <strain evidence="1">KIB01</strain>
    </source>
</reference>
<dbReference type="SUPFAM" id="SSF49785">
    <property type="entry name" value="Galactose-binding domain-like"/>
    <property type="match status" value="1"/>
</dbReference>
<dbReference type="GO" id="GO:0004553">
    <property type="term" value="F:hydrolase activity, hydrolyzing O-glycosyl compounds"/>
    <property type="evidence" value="ECO:0007669"/>
    <property type="project" value="InterPro"/>
</dbReference>
<dbReference type="Gene3D" id="2.60.120.260">
    <property type="entry name" value="Galactose-binding domain-like"/>
    <property type="match status" value="1"/>
</dbReference>
<comment type="caution">
    <text evidence="1">The sequence shown here is derived from an EMBL/GenBank/DDBJ whole genome shotgun (WGS) entry which is preliminary data.</text>
</comment>
<dbReference type="InterPro" id="IPR008979">
    <property type="entry name" value="Galactose-bd-like_sf"/>
</dbReference>
<organism evidence="1 2">
    <name type="scientific">Dipteronia dyeriana</name>
    <dbReference type="NCBI Taxonomy" id="168575"/>
    <lineage>
        <taxon>Eukaryota</taxon>
        <taxon>Viridiplantae</taxon>
        <taxon>Streptophyta</taxon>
        <taxon>Embryophyta</taxon>
        <taxon>Tracheophyta</taxon>
        <taxon>Spermatophyta</taxon>
        <taxon>Magnoliopsida</taxon>
        <taxon>eudicotyledons</taxon>
        <taxon>Gunneridae</taxon>
        <taxon>Pentapetalae</taxon>
        <taxon>rosids</taxon>
        <taxon>malvids</taxon>
        <taxon>Sapindales</taxon>
        <taxon>Sapindaceae</taxon>
        <taxon>Hippocastanoideae</taxon>
        <taxon>Acereae</taxon>
        <taxon>Dipteronia</taxon>
    </lineage>
</organism>
<name>A0AAE0CQU2_9ROSI</name>
<dbReference type="EMBL" id="JANJYI010000002">
    <property type="protein sequence ID" value="KAK2660054.1"/>
    <property type="molecule type" value="Genomic_DNA"/>
</dbReference>
<sequence length="122" mass="13318">MADGKIVPQYGKVFASATKRTQSWNGMQQEITRRVQPNLAYDVTAVVRIFGGLLTSVQATDRDWVQMQGEFLLNASPAKVVVYIEGPPPGIDILVNSLVVKKAEKVPPSPPPVIEVGLLYVI</sequence>
<keyword evidence="2" id="KW-1185">Reference proteome</keyword>
<evidence type="ECO:0000313" key="2">
    <source>
        <dbReference type="Proteomes" id="UP001280121"/>
    </source>
</evidence>
<dbReference type="Proteomes" id="UP001280121">
    <property type="component" value="Unassembled WGS sequence"/>
</dbReference>
<evidence type="ECO:0000313" key="1">
    <source>
        <dbReference type="EMBL" id="KAK2660054.1"/>
    </source>
</evidence>
<protein>
    <submittedName>
        <fullName evidence="1">Uncharacterized protein</fullName>
    </submittedName>
</protein>
<gene>
    <name evidence="1" type="ORF">Ddye_006587</name>
</gene>